<evidence type="ECO:0000256" key="2">
    <source>
        <dbReference type="ARBA" id="ARBA00022643"/>
    </source>
</evidence>
<evidence type="ECO:0000256" key="3">
    <source>
        <dbReference type="ARBA" id="ARBA00023002"/>
    </source>
</evidence>
<keyword evidence="1" id="KW-0285">Flavoprotein</keyword>
<evidence type="ECO:0000256" key="1">
    <source>
        <dbReference type="ARBA" id="ARBA00022630"/>
    </source>
</evidence>
<dbReference type="PANTHER" id="PTHR30011:SF16">
    <property type="entry name" value="C2H2 FINGER DOMAIN TRANSCRIPTION FACTOR (EUROFUNG)-RELATED"/>
    <property type="match status" value="1"/>
</dbReference>
<keyword evidence="2" id="KW-0288">FMN</keyword>
<dbReference type="GO" id="GO:0016491">
    <property type="term" value="F:oxidoreductase activity"/>
    <property type="evidence" value="ECO:0007669"/>
    <property type="project" value="UniProtKB-KW"/>
</dbReference>
<dbReference type="SUPFAM" id="SSF51679">
    <property type="entry name" value="Bacterial luciferase-like"/>
    <property type="match status" value="1"/>
</dbReference>
<evidence type="ECO:0000259" key="7">
    <source>
        <dbReference type="Pfam" id="PF00296"/>
    </source>
</evidence>
<dbReference type="InterPro" id="IPR051260">
    <property type="entry name" value="Diverse_substr_monoxygenases"/>
</dbReference>
<feature type="domain" description="Luciferase-like" evidence="7">
    <location>
        <begin position="21"/>
        <end position="382"/>
    </location>
</feature>
<gene>
    <name evidence="8" type="ORF">R3Q16_34485</name>
</gene>
<comment type="similarity">
    <text evidence="5">Belongs to the NtaA/SnaA/DszA monooxygenase family.</text>
</comment>
<feature type="region of interest" description="Disordered" evidence="6">
    <location>
        <begin position="427"/>
        <end position="449"/>
    </location>
</feature>
<keyword evidence="9" id="KW-1185">Reference proteome</keyword>
<proteinExistence type="inferred from homology"/>
<accession>A0ABU4C5K7</accession>
<dbReference type="InterPro" id="IPR036661">
    <property type="entry name" value="Luciferase-like_sf"/>
</dbReference>
<evidence type="ECO:0000313" key="8">
    <source>
        <dbReference type="EMBL" id="MDV6271699.1"/>
    </source>
</evidence>
<sequence length="459" mass="50388">MGKQLRLGAFLLGCGHHSAAWRHPDSPVERLGDITYYESLARTAERGKLDAVFCADGHSVREPESGASWFLEPITALTAMARATEHIGLVTTISTTFYTPFHAARLLASLDHISGGRAGWNVVTSMFDQEARNHGLDTMPDHAARYERAGEFVDVALALWDSWSDDAIILDRRGRFADATKIHRIDHEGKNFRVDGPLTVPRSPQGRPVLFQAGASEQGRELAARRAEAIYSVAYDLPSAQSYYADVKARIEHSGRDSSSVAVMPGLVTYIGSTPAEARAKKAELDRMLPTAQSIRQLSLFTGQNCETWDLDAPVPPLPDPELFDGPQGRYATILRIVEKDSPTVRELLGTLAAGGGHATMIGTPRSIADEMESWFVNGGADGFNLMPPTYPHGLEDFVDLVIPILQARGLFRREYEGATLRENLLGPETLNRSESQTSSSMHPKTNNTAYKVHRHITS</sequence>
<dbReference type="Proteomes" id="UP001185927">
    <property type="component" value="Unassembled WGS sequence"/>
</dbReference>
<dbReference type="Gene3D" id="3.20.20.30">
    <property type="entry name" value="Luciferase-like domain"/>
    <property type="match status" value="1"/>
</dbReference>
<name>A0ABU4C5K7_RHOGO</name>
<organism evidence="8 9">
    <name type="scientific">Rhodococcus globerulus</name>
    <dbReference type="NCBI Taxonomy" id="33008"/>
    <lineage>
        <taxon>Bacteria</taxon>
        <taxon>Bacillati</taxon>
        <taxon>Actinomycetota</taxon>
        <taxon>Actinomycetes</taxon>
        <taxon>Mycobacteriales</taxon>
        <taxon>Nocardiaceae</taxon>
        <taxon>Rhodococcus</taxon>
    </lineage>
</organism>
<dbReference type="NCBIfam" id="TIGR03860">
    <property type="entry name" value="FMN_nitrolo"/>
    <property type="match status" value="1"/>
</dbReference>
<keyword evidence="3 8" id="KW-0560">Oxidoreductase</keyword>
<evidence type="ECO:0000256" key="5">
    <source>
        <dbReference type="ARBA" id="ARBA00033748"/>
    </source>
</evidence>
<evidence type="ECO:0000256" key="4">
    <source>
        <dbReference type="ARBA" id="ARBA00023033"/>
    </source>
</evidence>
<dbReference type="InterPro" id="IPR011251">
    <property type="entry name" value="Luciferase-like_dom"/>
</dbReference>
<dbReference type="EMBL" id="JAWLKB010000068">
    <property type="protein sequence ID" value="MDV6271699.1"/>
    <property type="molecule type" value="Genomic_DNA"/>
</dbReference>
<keyword evidence="4" id="KW-0503">Monooxygenase</keyword>
<dbReference type="PANTHER" id="PTHR30011">
    <property type="entry name" value="ALKANESULFONATE MONOOXYGENASE-RELATED"/>
    <property type="match status" value="1"/>
</dbReference>
<dbReference type="CDD" id="cd01095">
    <property type="entry name" value="Nitrilotriacetate_monoxgenase"/>
    <property type="match status" value="1"/>
</dbReference>
<comment type="caution">
    <text evidence="8">The sequence shown here is derived from an EMBL/GenBank/DDBJ whole genome shotgun (WGS) entry which is preliminary data.</text>
</comment>
<reference evidence="8 9" key="1">
    <citation type="submission" date="2023-10" db="EMBL/GenBank/DDBJ databases">
        <title>Development of a sustainable strategy for remediation of hydrocarbon-contaminated territories based on the waste exchange concept.</title>
        <authorList>
            <person name="Krivoruchko A."/>
        </authorList>
    </citation>
    <scope>NUCLEOTIDE SEQUENCE [LARGE SCALE GENOMIC DNA]</scope>
    <source>
        <strain evidence="8 9">IEGM 1203</strain>
    </source>
</reference>
<feature type="compositionally biased region" description="Polar residues" evidence="6">
    <location>
        <begin position="431"/>
        <end position="449"/>
    </location>
</feature>
<dbReference type="Pfam" id="PF00296">
    <property type="entry name" value="Bac_luciferase"/>
    <property type="match status" value="1"/>
</dbReference>
<dbReference type="InterPro" id="IPR016215">
    <property type="entry name" value="NTA_MOA"/>
</dbReference>
<dbReference type="RefSeq" id="WP_317546337.1">
    <property type="nucleotide sequence ID" value="NZ_JAWLKB010000068.1"/>
</dbReference>
<evidence type="ECO:0000256" key="6">
    <source>
        <dbReference type="SAM" id="MobiDB-lite"/>
    </source>
</evidence>
<evidence type="ECO:0000313" key="9">
    <source>
        <dbReference type="Proteomes" id="UP001185927"/>
    </source>
</evidence>
<dbReference type="EC" id="1.-.-.-" evidence="8"/>
<dbReference type="PIRSF" id="PIRSF000337">
    <property type="entry name" value="NTA_MOA"/>
    <property type="match status" value="1"/>
</dbReference>
<protein>
    <submittedName>
        <fullName evidence="8">LLM class flavin-dependent oxidoreductase</fullName>
        <ecNumber evidence="8">1.-.-.-</ecNumber>
    </submittedName>
</protein>